<sequence length="103" mass="12223">MKTYYTIEITSTGRSLGCSSEKYQIFDRQTNHFTTLEAVKLHLENKYGNYERQKIFRDTSKGAEHIGWVYCFNNDDISHTPVDKWHQRDYVEVWKNEATPVIV</sequence>
<gene>
    <name evidence="1" type="ORF">LCGC14_1134140</name>
</gene>
<proteinExistence type="predicted"/>
<accession>A0A0F9M551</accession>
<dbReference type="AlphaFoldDB" id="A0A0F9M551"/>
<protein>
    <submittedName>
        <fullName evidence="1">Uncharacterized protein</fullName>
    </submittedName>
</protein>
<organism evidence="1">
    <name type="scientific">marine sediment metagenome</name>
    <dbReference type="NCBI Taxonomy" id="412755"/>
    <lineage>
        <taxon>unclassified sequences</taxon>
        <taxon>metagenomes</taxon>
        <taxon>ecological metagenomes</taxon>
    </lineage>
</organism>
<comment type="caution">
    <text evidence="1">The sequence shown here is derived from an EMBL/GenBank/DDBJ whole genome shotgun (WGS) entry which is preliminary data.</text>
</comment>
<reference evidence="1" key="1">
    <citation type="journal article" date="2015" name="Nature">
        <title>Complex archaea that bridge the gap between prokaryotes and eukaryotes.</title>
        <authorList>
            <person name="Spang A."/>
            <person name="Saw J.H."/>
            <person name="Jorgensen S.L."/>
            <person name="Zaremba-Niedzwiedzka K."/>
            <person name="Martijn J."/>
            <person name="Lind A.E."/>
            <person name="van Eijk R."/>
            <person name="Schleper C."/>
            <person name="Guy L."/>
            <person name="Ettema T.J."/>
        </authorList>
    </citation>
    <scope>NUCLEOTIDE SEQUENCE</scope>
</reference>
<name>A0A0F9M551_9ZZZZ</name>
<evidence type="ECO:0000313" key="1">
    <source>
        <dbReference type="EMBL" id="KKN00789.1"/>
    </source>
</evidence>
<dbReference type="EMBL" id="LAZR01005334">
    <property type="protein sequence ID" value="KKN00789.1"/>
    <property type="molecule type" value="Genomic_DNA"/>
</dbReference>